<keyword evidence="2" id="KW-1185">Reference proteome</keyword>
<proteinExistence type="predicted"/>
<comment type="caution">
    <text evidence="1">The sequence shown here is derived from an EMBL/GenBank/DDBJ whole genome shotgun (WGS) entry which is preliminary data.</text>
</comment>
<dbReference type="Proteomes" id="UP001054837">
    <property type="component" value="Unassembled WGS sequence"/>
</dbReference>
<accession>A0AAV4X1K4</accession>
<reference evidence="1 2" key="1">
    <citation type="submission" date="2021-06" db="EMBL/GenBank/DDBJ databases">
        <title>Caerostris darwini draft genome.</title>
        <authorList>
            <person name="Kono N."/>
            <person name="Arakawa K."/>
        </authorList>
    </citation>
    <scope>NUCLEOTIDE SEQUENCE [LARGE SCALE GENOMIC DNA]</scope>
</reference>
<gene>
    <name evidence="1" type="ORF">CDAR_268651</name>
</gene>
<protein>
    <submittedName>
        <fullName evidence="1">Uncharacterized protein</fullName>
    </submittedName>
</protein>
<dbReference type="EMBL" id="BPLQ01015570">
    <property type="protein sequence ID" value="GIY89080.1"/>
    <property type="molecule type" value="Genomic_DNA"/>
</dbReference>
<name>A0AAV4X1K4_9ARAC</name>
<dbReference type="AlphaFoldDB" id="A0AAV4X1K4"/>
<sequence length="70" mass="8323">MLYFIRRGWQRGYDLYPGGWVGVSTKWLTATDEEEGDYRWPLKIFQTQINPQTPCLLVKVQEQRTKSKDV</sequence>
<organism evidence="1 2">
    <name type="scientific">Caerostris darwini</name>
    <dbReference type="NCBI Taxonomy" id="1538125"/>
    <lineage>
        <taxon>Eukaryota</taxon>
        <taxon>Metazoa</taxon>
        <taxon>Ecdysozoa</taxon>
        <taxon>Arthropoda</taxon>
        <taxon>Chelicerata</taxon>
        <taxon>Arachnida</taxon>
        <taxon>Araneae</taxon>
        <taxon>Araneomorphae</taxon>
        <taxon>Entelegynae</taxon>
        <taxon>Araneoidea</taxon>
        <taxon>Araneidae</taxon>
        <taxon>Caerostris</taxon>
    </lineage>
</organism>
<evidence type="ECO:0000313" key="2">
    <source>
        <dbReference type="Proteomes" id="UP001054837"/>
    </source>
</evidence>
<evidence type="ECO:0000313" key="1">
    <source>
        <dbReference type="EMBL" id="GIY89080.1"/>
    </source>
</evidence>